<feature type="domain" description="Chitin-binding type-2" evidence="1">
    <location>
        <begin position="53"/>
        <end position="108"/>
    </location>
</feature>
<sequence>MMTGGWGYYPYPGSCNQYIHCSKDQGAFLKKCASGTFFDNHKCARVEDVDCPFDPCKLFPSGYMYPDGGTCYGYYKCMKGRSKSGMCPNTFAFSNTKSGCVPDPTCLQPSSLRHPCFPGTTKPIPEEPTMFYLWNGANSLTPMKCPKGLWYNPIICSCDWIIPGKNLYSVCQPMFSFSYDKSFIEDSNKVPQDPNTQVSIYQRSARFTKGGRIVISMMNDLDMDSEWAMCFEFMTHAYIGEVALVSNDWAGEGFTYKITYIPEKALVKCYFRMKDDSIADLTVVGVDPSLPHFLRVAKIGPKLKVRVDNTAPAEVLTKSRVAPTKSPMVVGVANNCEGFEGFFDELKFFRCVPDDFFDDYKRKISNF</sequence>
<dbReference type="Proteomes" id="UP001634394">
    <property type="component" value="Unassembled WGS sequence"/>
</dbReference>
<name>A0ABD3VQS8_SINWO</name>
<proteinExistence type="predicted"/>
<dbReference type="Gene3D" id="2.170.140.10">
    <property type="entry name" value="Chitin binding domain"/>
    <property type="match status" value="1"/>
</dbReference>
<reference evidence="2 3" key="1">
    <citation type="submission" date="2024-11" db="EMBL/GenBank/DDBJ databases">
        <title>Chromosome-level genome assembly of the freshwater bivalve Anodonta woodiana.</title>
        <authorList>
            <person name="Chen X."/>
        </authorList>
    </citation>
    <scope>NUCLEOTIDE SEQUENCE [LARGE SCALE GENOMIC DNA]</scope>
    <source>
        <strain evidence="2">MN2024</strain>
        <tissue evidence="2">Gills</tissue>
    </source>
</reference>
<dbReference type="InterPro" id="IPR002557">
    <property type="entry name" value="Chitin-bd_dom"/>
</dbReference>
<gene>
    <name evidence="2" type="ORF">ACJMK2_005560</name>
</gene>
<dbReference type="InterPro" id="IPR036508">
    <property type="entry name" value="Chitin-bd_dom_sf"/>
</dbReference>
<dbReference type="SUPFAM" id="SSF57625">
    <property type="entry name" value="Invertebrate chitin-binding proteins"/>
    <property type="match status" value="3"/>
</dbReference>
<keyword evidence="3" id="KW-1185">Reference proteome</keyword>
<evidence type="ECO:0000259" key="1">
    <source>
        <dbReference type="PROSITE" id="PS50940"/>
    </source>
</evidence>
<protein>
    <recommendedName>
        <fullName evidence="1">Chitin-binding type-2 domain-containing protein</fullName>
    </recommendedName>
</protein>
<dbReference type="AlphaFoldDB" id="A0ABD3VQS8"/>
<dbReference type="PROSITE" id="PS50940">
    <property type="entry name" value="CHIT_BIND_II"/>
    <property type="match status" value="2"/>
</dbReference>
<dbReference type="EMBL" id="JBJQND010000010">
    <property type="protein sequence ID" value="KAL3863832.1"/>
    <property type="molecule type" value="Genomic_DNA"/>
</dbReference>
<feature type="domain" description="Chitin-binding type-2" evidence="1">
    <location>
        <begin position="1"/>
        <end position="51"/>
    </location>
</feature>
<organism evidence="2 3">
    <name type="scientific">Sinanodonta woodiana</name>
    <name type="common">Chinese pond mussel</name>
    <name type="synonym">Anodonta woodiana</name>
    <dbReference type="NCBI Taxonomy" id="1069815"/>
    <lineage>
        <taxon>Eukaryota</taxon>
        <taxon>Metazoa</taxon>
        <taxon>Spiralia</taxon>
        <taxon>Lophotrochozoa</taxon>
        <taxon>Mollusca</taxon>
        <taxon>Bivalvia</taxon>
        <taxon>Autobranchia</taxon>
        <taxon>Heteroconchia</taxon>
        <taxon>Palaeoheterodonta</taxon>
        <taxon>Unionida</taxon>
        <taxon>Unionoidea</taxon>
        <taxon>Unionidae</taxon>
        <taxon>Unioninae</taxon>
        <taxon>Sinanodonta</taxon>
    </lineage>
</organism>
<dbReference type="Pfam" id="PF01607">
    <property type="entry name" value="CBM_14"/>
    <property type="match status" value="2"/>
</dbReference>
<dbReference type="SMART" id="SM00494">
    <property type="entry name" value="ChtBD2"/>
    <property type="match status" value="3"/>
</dbReference>
<evidence type="ECO:0000313" key="2">
    <source>
        <dbReference type="EMBL" id="KAL3863832.1"/>
    </source>
</evidence>
<evidence type="ECO:0000313" key="3">
    <source>
        <dbReference type="Proteomes" id="UP001634394"/>
    </source>
</evidence>
<comment type="caution">
    <text evidence="2">The sequence shown here is derived from an EMBL/GenBank/DDBJ whole genome shotgun (WGS) entry which is preliminary data.</text>
</comment>
<accession>A0ABD3VQS8</accession>